<dbReference type="RefSeq" id="WP_345546936.1">
    <property type="nucleotide sequence ID" value="NZ_BAAAZA010000003.1"/>
</dbReference>
<organism evidence="1 2">
    <name type="scientific">Streptomyces lannensis</name>
    <dbReference type="NCBI Taxonomy" id="766498"/>
    <lineage>
        <taxon>Bacteria</taxon>
        <taxon>Bacillati</taxon>
        <taxon>Actinomycetota</taxon>
        <taxon>Actinomycetes</taxon>
        <taxon>Kitasatosporales</taxon>
        <taxon>Streptomycetaceae</taxon>
        <taxon>Streptomyces</taxon>
    </lineage>
</organism>
<keyword evidence="2" id="KW-1185">Reference proteome</keyword>
<sequence length="100" mass="11412">MTSESHTPPPAPTKDDFAKVLSFISDRLAPLLVTEDPRYAPVATSLDFAVRYLHGMAELELDEGGPAYKPFSALTRIAEQWKEHPDFDPGWTEYWHRQRP</sequence>
<dbReference type="Proteomes" id="UP001501563">
    <property type="component" value="Unassembled WGS sequence"/>
</dbReference>
<accession>A0ABP7JRE1</accession>
<comment type="caution">
    <text evidence="1">The sequence shown here is derived from an EMBL/GenBank/DDBJ whole genome shotgun (WGS) entry which is preliminary data.</text>
</comment>
<name>A0ABP7JRE1_9ACTN</name>
<evidence type="ECO:0000313" key="2">
    <source>
        <dbReference type="Proteomes" id="UP001501563"/>
    </source>
</evidence>
<protein>
    <submittedName>
        <fullName evidence="1">Uncharacterized protein</fullName>
    </submittedName>
</protein>
<reference evidence="2" key="1">
    <citation type="journal article" date="2019" name="Int. J. Syst. Evol. Microbiol.">
        <title>The Global Catalogue of Microorganisms (GCM) 10K type strain sequencing project: providing services to taxonomists for standard genome sequencing and annotation.</title>
        <authorList>
            <consortium name="The Broad Institute Genomics Platform"/>
            <consortium name="The Broad Institute Genome Sequencing Center for Infectious Disease"/>
            <person name="Wu L."/>
            <person name="Ma J."/>
        </authorList>
    </citation>
    <scope>NUCLEOTIDE SEQUENCE [LARGE SCALE GENOMIC DNA]</scope>
    <source>
        <strain evidence="2">JCM 16578</strain>
    </source>
</reference>
<dbReference type="EMBL" id="BAAAZA010000003">
    <property type="protein sequence ID" value="GAA3852505.1"/>
    <property type="molecule type" value="Genomic_DNA"/>
</dbReference>
<proteinExistence type="predicted"/>
<gene>
    <name evidence="1" type="ORF">GCM10022207_13970</name>
</gene>
<evidence type="ECO:0000313" key="1">
    <source>
        <dbReference type="EMBL" id="GAA3852505.1"/>
    </source>
</evidence>